<name>A0A914GUY6_GLORO</name>
<keyword evidence="1" id="KW-1185">Reference proteome</keyword>
<dbReference type="WBParaSite" id="Gr19_v10_g11573.t1">
    <property type="protein sequence ID" value="Gr19_v10_g11573.t1"/>
    <property type="gene ID" value="Gr19_v10_g11573"/>
</dbReference>
<protein>
    <submittedName>
        <fullName evidence="2">Uncharacterized protein</fullName>
    </submittedName>
</protein>
<reference evidence="2" key="1">
    <citation type="submission" date="2022-11" db="UniProtKB">
        <authorList>
            <consortium name="WormBaseParasite"/>
        </authorList>
    </citation>
    <scope>IDENTIFICATION</scope>
</reference>
<evidence type="ECO:0000313" key="2">
    <source>
        <dbReference type="WBParaSite" id="Gr19_v10_g11573.t1"/>
    </source>
</evidence>
<sequence>MTQRNLSRAMSLQRNLSGQAPNRCTWLNQRFKTVFPAPRTVVPGTINALANKENNNNNCTNITSGGQKSRGECNNISEGNDARVIQIPSVGQKDKMHVVAVDGEQQSEAGGNIQQEANRDFKFQPRAKRRKWAKLYWMMFNKMK</sequence>
<dbReference type="AlphaFoldDB" id="A0A914GUY6"/>
<accession>A0A914GUY6</accession>
<organism evidence="1 2">
    <name type="scientific">Globodera rostochiensis</name>
    <name type="common">Golden nematode worm</name>
    <name type="synonym">Heterodera rostochiensis</name>
    <dbReference type="NCBI Taxonomy" id="31243"/>
    <lineage>
        <taxon>Eukaryota</taxon>
        <taxon>Metazoa</taxon>
        <taxon>Ecdysozoa</taxon>
        <taxon>Nematoda</taxon>
        <taxon>Chromadorea</taxon>
        <taxon>Rhabditida</taxon>
        <taxon>Tylenchina</taxon>
        <taxon>Tylenchomorpha</taxon>
        <taxon>Tylenchoidea</taxon>
        <taxon>Heteroderidae</taxon>
        <taxon>Heteroderinae</taxon>
        <taxon>Globodera</taxon>
    </lineage>
</organism>
<proteinExistence type="predicted"/>
<evidence type="ECO:0000313" key="1">
    <source>
        <dbReference type="Proteomes" id="UP000887572"/>
    </source>
</evidence>
<dbReference type="Proteomes" id="UP000887572">
    <property type="component" value="Unplaced"/>
</dbReference>